<evidence type="ECO:0000256" key="5">
    <source>
        <dbReference type="ARBA" id="ARBA00023136"/>
    </source>
</evidence>
<reference evidence="9" key="1">
    <citation type="journal article" date="2019" name="Int. J. Syst. Evol. Microbiol.">
        <title>The Global Catalogue of Microorganisms (GCM) 10K type strain sequencing project: providing services to taxonomists for standard genome sequencing and annotation.</title>
        <authorList>
            <consortium name="The Broad Institute Genomics Platform"/>
            <consortium name="The Broad Institute Genome Sequencing Center for Infectious Disease"/>
            <person name="Wu L."/>
            <person name="Ma J."/>
        </authorList>
    </citation>
    <scope>NUCLEOTIDE SEQUENCE [LARGE SCALE GENOMIC DNA]</scope>
    <source>
        <strain evidence="9">CCUG 59685</strain>
    </source>
</reference>
<feature type="transmembrane region" description="Helical" evidence="6">
    <location>
        <begin position="95"/>
        <end position="115"/>
    </location>
</feature>
<evidence type="ECO:0000313" key="8">
    <source>
        <dbReference type="EMBL" id="MFD0928469.1"/>
    </source>
</evidence>
<feature type="transmembrane region" description="Helical" evidence="6">
    <location>
        <begin position="38"/>
        <end position="55"/>
    </location>
</feature>
<dbReference type="RefSeq" id="WP_275356639.1">
    <property type="nucleotide sequence ID" value="NZ_JBHTJW010000001.1"/>
</dbReference>
<comment type="similarity">
    <text evidence="2">Belongs to the GtrA family.</text>
</comment>
<evidence type="ECO:0000259" key="7">
    <source>
        <dbReference type="Pfam" id="PF04138"/>
    </source>
</evidence>
<protein>
    <submittedName>
        <fullName evidence="8">GtrA family protein</fullName>
    </submittedName>
</protein>
<keyword evidence="4 6" id="KW-1133">Transmembrane helix</keyword>
<evidence type="ECO:0000256" key="4">
    <source>
        <dbReference type="ARBA" id="ARBA00022989"/>
    </source>
</evidence>
<keyword evidence="3 6" id="KW-0812">Transmembrane</keyword>
<comment type="subcellular location">
    <subcellularLocation>
        <location evidence="1">Membrane</location>
        <topology evidence="1">Multi-pass membrane protein</topology>
    </subcellularLocation>
</comment>
<dbReference type="PANTHER" id="PTHR38459:SF1">
    <property type="entry name" value="PROPHAGE BACTOPRENOL-LINKED GLUCOSE TRANSLOCASE HOMOLOG"/>
    <property type="match status" value="1"/>
</dbReference>
<comment type="caution">
    <text evidence="8">The sequence shown here is derived from an EMBL/GenBank/DDBJ whole genome shotgun (WGS) entry which is preliminary data.</text>
</comment>
<evidence type="ECO:0000256" key="6">
    <source>
        <dbReference type="SAM" id="Phobius"/>
    </source>
</evidence>
<evidence type="ECO:0000256" key="2">
    <source>
        <dbReference type="ARBA" id="ARBA00009399"/>
    </source>
</evidence>
<feature type="transmembrane region" description="Helical" evidence="6">
    <location>
        <begin position="67"/>
        <end position="89"/>
    </location>
</feature>
<dbReference type="InterPro" id="IPR051401">
    <property type="entry name" value="GtrA_CellWall_Glycosyl"/>
</dbReference>
<dbReference type="InterPro" id="IPR007267">
    <property type="entry name" value="GtrA_DPMS_TM"/>
</dbReference>
<sequence length="128" mass="14136">MRASVLGFVSVGAFAAAVHYVMALLAHAWGLSPAQANWIGFLCAFPVSYLGHRLWSFRGTQANHLAAFCKFFAVALLGFFGNQALLWLGLNYTPLPFWLVLGCVMVMVAASTWLLSRFWAFQHHEGQA</sequence>
<name>A0ABW3GIK1_9PROT</name>
<dbReference type="PANTHER" id="PTHR38459">
    <property type="entry name" value="PROPHAGE BACTOPRENOL-LINKED GLUCOSE TRANSLOCASE HOMOLOG"/>
    <property type="match status" value="1"/>
</dbReference>
<gene>
    <name evidence="8" type="ORF">ACFQ1T_01625</name>
</gene>
<dbReference type="Pfam" id="PF04138">
    <property type="entry name" value="GtrA_DPMS_TM"/>
    <property type="match status" value="1"/>
</dbReference>
<organism evidence="8 9">
    <name type="scientific">Methylophilus glucosoxydans</name>
    <dbReference type="NCBI Taxonomy" id="752553"/>
    <lineage>
        <taxon>Bacteria</taxon>
        <taxon>Pseudomonadati</taxon>
        <taxon>Pseudomonadota</taxon>
        <taxon>Betaproteobacteria</taxon>
        <taxon>Nitrosomonadales</taxon>
        <taxon>Methylophilaceae</taxon>
        <taxon>Methylophilus</taxon>
    </lineage>
</organism>
<keyword evidence="5 6" id="KW-0472">Membrane</keyword>
<dbReference type="EMBL" id="JBHTJW010000001">
    <property type="protein sequence ID" value="MFD0928469.1"/>
    <property type="molecule type" value="Genomic_DNA"/>
</dbReference>
<evidence type="ECO:0000256" key="1">
    <source>
        <dbReference type="ARBA" id="ARBA00004141"/>
    </source>
</evidence>
<dbReference type="Proteomes" id="UP001597106">
    <property type="component" value="Unassembled WGS sequence"/>
</dbReference>
<proteinExistence type="inferred from homology"/>
<feature type="domain" description="GtrA/DPMS transmembrane" evidence="7">
    <location>
        <begin position="8"/>
        <end position="121"/>
    </location>
</feature>
<accession>A0ABW3GIK1</accession>
<evidence type="ECO:0000256" key="3">
    <source>
        <dbReference type="ARBA" id="ARBA00022692"/>
    </source>
</evidence>
<keyword evidence="9" id="KW-1185">Reference proteome</keyword>
<evidence type="ECO:0000313" key="9">
    <source>
        <dbReference type="Proteomes" id="UP001597106"/>
    </source>
</evidence>